<dbReference type="InterPro" id="IPR003594">
    <property type="entry name" value="HATPase_dom"/>
</dbReference>
<protein>
    <submittedName>
        <fullName evidence="4">Signal transduction histidine kinase</fullName>
    </submittedName>
</protein>
<keyword evidence="2" id="KW-0472">Membrane</keyword>
<dbReference type="InterPro" id="IPR036890">
    <property type="entry name" value="HATPase_C_sf"/>
</dbReference>
<keyword evidence="2" id="KW-0812">Transmembrane</keyword>
<evidence type="ECO:0000256" key="1">
    <source>
        <dbReference type="SAM" id="Coils"/>
    </source>
</evidence>
<dbReference type="GO" id="GO:0000155">
    <property type="term" value="F:phosphorelay sensor kinase activity"/>
    <property type="evidence" value="ECO:0007669"/>
    <property type="project" value="InterPro"/>
</dbReference>
<proteinExistence type="predicted"/>
<feature type="coiled-coil region" evidence="1">
    <location>
        <begin position="141"/>
        <end position="173"/>
    </location>
</feature>
<name>A0A841H3Y1_9BACT</name>
<evidence type="ECO:0000313" key="4">
    <source>
        <dbReference type="EMBL" id="MBB6072509.1"/>
    </source>
</evidence>
<feature type="transmembrane region" description="Helical" evidence="2">
    <location>
        <begin position="43"/>
        <end position="63"/>
    </location>
</feature>
<dbReference type="GO" id="GO:0016020">
    <property type="term" value="C:membrane"/>
    <property type="evidence" value="ECO:0007669"/>
    <property type="project" value="InterPro"/>
</dbReference>
<dbReference type="Gene3D" id="3.30.565.10">
    <property type="entry name" value="Histidine kinase-like ATPase, C-terminal domain"/>
    <property type="match status" value="1"/>
</dbReference>
<dbReference type="AlphaFoldDB" id="A0A841H3Y1"/>
<dbReference type="RefSeq" id="WP_170038216.1">
    <property type="nucleotide sequence ID" value="NZ_JABDTL010000002.1"/>
</dbReference>
<keyword evidence="4" id="KW-0418">Kinase</keyword>
<feature type="transmembrane region" description="Helical" evidence="2">
    <location>
        <begin position="14"/>
        <end position="37"/>
    </location>
</feature>
<keyword evidence="5" id="KW-1185">Reference proteome</keyword>
<dbReference type="PANTHER" id="PTHR34220:SF7">
    <property type="entry name" value="SENSOR HISTIDINE KINASE YPDA"/>
    <property type="match status" value="1"/>
</dbReference>
<dbReference type="PROSITE" id="PS50109">
    <property type="entry name" value="HIS_KIN"/>
    <property type="match status" value="1"/>
</dbReference>
<evidence type="ECO:0000313" key="5">
    <source>
        <dbReference type="Proteomes" id="UP000582837"/>
    </source>
</evidence>
<evidence type="ECO:0000256" key="2">
    <source>
        <dbReference type="SAM" id="Phobius"/>
    </source>
</evidence>
<sequence>MTHALTAGSARRRWTLYAAAWLPMMMAYFGAIMAGGGSVLETFLLMLHNVAPAALAGIGVVHVCERLPWGSRRRDRLMGIHTLFAFVYALAWWGGMVVTRSIAESLWAGHPRLFVLTFDEARWQIGAGALLYVTIVAVRYAGQVDDRLREQEARAARAEALRARAEMQALRAQINPHFLFNTLHSLLELVSAGDGRAEEAIERFGALLHRTIDVRRSAADDVPLSEEIQLVRDYLWIEQLRLGARLVAEIELDEDALSAKVPSFVLQPLVENAVKHAASTRVAPTSIRVSAARERDLLLLWVEDDGPGAILEQVERAPGAGLRLVRGRLEARYGDNEWMRITTAPGAGFRVAIALPVAAPVSATVGQQ</sequence>
<gene>
    <name evidence="4" type="ORF">HNQ61_004171</name>
</gene>
<accession>A0A841H3Y1</accession>
<evidence type="ECO:0000259" key="3">
    <source>
        <dbReference type="PROSITE" id="PS50109"/>
    </source>
</evidence>
<organism evidence="4 5">
    <name type="scientific">Longimicrobium terrae</name>
    <dbReference type="NCBI Taxonomy" id="1639882"/>
    <lineage>
        <taxon>Bacteria</taxon>
        <taxon>Pseudomonadati</taxon>
        <taxon>Gemmatimonadota</taxon>
        <taxon>Longimicrobiia</taxon>
        <taxon>Longimicrobiales</taxon>
        <taxon>Longimicrobiaceae</taxon>
        <taxon>Longimicrobium</taxon>
    </lineage>
</organism>
<feature type="transmembrane region" description="Helical" evidence="2">
    <location>
        <begin position="123"/>
        <end position="142"/>
    </location>
</feature>
<keyword evidence="1" id="KW-0175">Coiled coil</keyword>
<dbReference type="InterPro" id="IPR050640">
    <property type="entry name" value="Bact_2-comp_sensor_kinase"/>
</dbReference>
<feature type="domain" description="Histidine kinase" evidence="3">
    <location>
        <begin position="265"/>
        <end position="359"/>
    </location>
</feature>
<keyword evidence="4" id="KW-0808">Transferase</keyword>
<dbReference type="SUPFAM" id="SSF55874">
    <property type="entry name" value="ATPase domain of HSP90 chaperone/DNA topoisomerase II/histidine kinase"/>
    <property type="match status" value="1"/>
</dbReference>
<dbReference type="InterPro" id="IPR005467">
    <property type="entry name" value="His_kinase_dom"/>
</dbReference>
<keyword evidence="2" id="KW-1133">Transmembrane helix</keyword>
<dbReference type="Pfam" id="PF02518">
    <property type="entry name" value="HATPase_c"/>
    <property type="match status" value="1"/>
</dbReference>
<feature type="transmembrane region" description="Helical" evidence="2">
    <location>
        <begin position="83"/>
        <end position="103"/>
    </location>
</feature>
<dbReference type="Pfam" id="PF06580">
    <property type="entry name" value="His_kinase"/>
    <property type="match status" value="1"/>
</dbReference>
<dbReference type="Proteomes" id="UP000582837">
    <property type="component" value="Unassembled WGS sequence"/>
</dbReference>
<dbReference type="EMBL" id="JACHIA010000015">
    <property type="protein sequence ID" value="MBB6072509.1"/>
    <property type="molecule type" value="Genomic_DNA"/>
</dbReference>
<dbReference type="InterPro" id="IPR010559">
    <property type="entry name" value="Sig_transdc_His_kin_internal"/>
</dbReference>
<comment type="caution">
    <text evidence="4">The sequence shown here is derived from an EMBL/GenBank/DDBJ whole genome shotgun (WGS) entry which is preliminary data.</text>
</comment>
<dbReference type="PANTHER" id="PTHR34220">
    <property type="entry name" value="SENSOR HISTIDINE KINASE YPDA"/>
    <property type="match status" value="1"/>
</dbReference>
<reference evidence="4 5" key="1">
    <citation type="submission" date="2020-08" db="EMBL/GenBank/DDBJ databases">
        <title>Genomic Encyclopedia of Type Strains, Phase IV (KMG-IV): sequencing the most valuable type-strain genomes for metagenomic binning, comparative biology and taxonomic classification.</title>
        <authorList>
            <person name="Goeker M."/>
        </authorList>
    </citation>
    <scope>NUCLEOTIDE SEQUENCE [LARGE SCALE GENOMIC DNA]</scope>
    <source>
        <strain evidence="4 5">DSM 29007</strain>
    </source>
</reference>